<comment type="caution">
    <text evidence="1">The sequence shown here is derived from an EMBL/GenBank/DDBJ whole genome shotgun (WGS) entry which is preliminary data.</text>
</comment>
<organism evidence="1 2">
    <name type="scientific">Clostridium novyi A str. 4552</name>
    <dbReference type="NCBI Taxonomy" id="1444289"/>
    <lineage>
        <taxon>Bacteria</taxon>
        <taxon>Bacillati</taxon>
        <taxon>Bacillota</taxon>
        <taxon>Clostridia</taxon>
        <taxon>Eubacteriales</taxon>
        <taxon>Clostridiaceae</taxon>
        <taxon>Clostridium</taxon>
    </lineage>
</organism>
<dbReference type="OrthoDB" id="1913450at2"/>
<sequence>MVLNDIMKYIESEYNIINSTPCEICGDSYVAENLEVHIVDNIPYNVCVCICPTCGHERTFKFCAPFVNDDVFNEVKRKFN</sequence>
<evidence type="ECO:0000313" key="2">
    <source>
        <dbReference type="Proteomes" id="UP000030012"/>
    </source>
</evidence>
<accession>A0A0A0I1R8</accession>
<reference evidence="1 2" key="1">
    <citation type="submission" date="2014-01" db="EMBL/GenBank/DDBJ databases">
        <title>Plasmidome dynamics in the species complex Clostridium novyi sensu lato converts strains of independent lineages into distinctly different pathogens.</title>
        <authorList>
            <person name="Skarin H."/>
            <person name="Segerman B."/>
        </authorList>
    </citation>
    <scope>NUCLEOTIDE SEQUENCE [LARGE SCALE GENOMIC DNA]</scope>
    <source>
        <strain evidence="1 2">4552</strain>
    </source>
</reference>
<name>A0A0A0I1R8_CLONO</name>
<evidence type="ECO:0000313" key="1">
    <source>
        <dbReference type="EMBL" id="KGM94251.1"/>
    </source>
</evidence>
<protein>
    <submittedName>
        <fullName evidence="1">Metal-binding protein</fullName>
    </submittedName>
</protein>
<dbReference type="Proteomes" id="UP000030012">
    <property type="component" value="Unassembled WGS sequence"/>
</dbReference>
<dbReference type="AlphaFoldDB" id="A0A0A0I1R8"/>
<dbReference type="EMBL" id="JENJ01000080">
    <property type="protein sequence ID" value="KGM94251.1"/>
    <property type="molecule type" value="Genomic_DNA"/>
</dbReference>
<gene>
    <name evidence="1" type="ORF">Z968_11990</name>
</gene>
<proteinExistence type="predicted"/>
<dbReference type="RefSeq" id="WP_039256231.1">
    <property type="nucleotide sequence ID" value="NZ_JENJ01000080.1"/>
</dbReference>